<dbReference type="PROSITE" id="PS00107">
    <property type="entry name" value="PROTEIN_KINASE_ATP"/>
    <property type="match status" value="1"/>
</dbReference>
<keyword evidence="11 17" id="KW-0067">ATP-binding</keyword>
<dbReference type="InterPro" id="IPR000719">
    <property type="entry name" value="Prot_kinase_dom"/>
</dbReference>
<feature type="domain" description="Protein kinase" evidence="19">
    <location>
        <begin position="25"/>
        <end position="325"/>
    </location>
</feature>
<evidence type="ECO:0000256" key="13">
    <source>
        <dbReference type="ARBA" id="ARBA00022989"/>
    </source>
</evidence>
<evidence type="ECO:0000256" key="7">
    <source>
        <dbReference type="ARBA" id="ARBA00022692"/>
    </source>
</evidence>
<keyword evidence="6" id="KW-0808">Transferase</keyword>
<dbReference type="SUPFAM" id="SSF56112">
    <property type="entry name" value="Protein kinase-like (PK-like)"/>
    <property type="match status" value="1"/>
</dbReference>
<evidence type="ECO:0000256" key="1">
    <source>
        <dbReference type="ARBA" id="ARBA00004648"/>
    </source>
</evidence>
<dbReference type="InterPro" id="IPR008271">
    <property type="entry name" value="Ser/Thr_kinase_AS"/>
</dbReference>
<gene>
    <name evidence="20" type="ORF">BN1723_008778</name>
</gene>
<dbReference type="Pfam" id="PF04573">
    <property type="entry name" value="SPC22"/>
    <property type="match status" value="1"/>
</dbReference>
<keyword evidence="5 18" id="KW-0723">Serine/threonine-protein kinase</keyword>
<dbReference type="PROSITE" id="PS00108">
    <property type="entry name" value="PROTEIN_KINASE_ST"/>
    <property type="match status" value="1"/>
</dbReference>
<accession>A0A0G4KJL3</accession>
<feature type="binding site" evidence="17">
    <location>
        <position position="54"/>
    </location>
    <ligand>
        <name>ATP</name>
        <dbReference type="ChEBI" id="CHEBI:30616"/>
    </ligand>
</feature>
<organism evidence="20 21">
    <name type="scientific">Verticillium longisporum</name>
    <name type="common">Verticillium dahliae var. longisporum</name>
    <dbReference type="NCBI Taxonomy" id="100787"/>
    <lineage>
        <taxon>Eukaryota</taxon>
        <taxon>Fungi</taxon>
        <taxon>Dikarya</taxon>
        <taxon>Ascomycota</taxon>
        <taxon>Pezizomycotina</taxon>
        <taxon>Sordariomycetes</taxon>
        <taxon>Hypocreomycetidae</taxon>
        <taxon>Glomerellales</taxon>
        <taxon>Plectosphaerellaceae</taxon>
        <taxon>Verticillium</taxon>
    </lineage>
</organism>
<evidence type="ECO:0000256" key="4">
    <source>
        <dbReference type="ARBA" id="ARBA00012425"/>
    </source>
</evidence>
<dbReference type="PROSITE" id="PS50011">
    <property type="entry name" value="PROTEIN_KINASE_DOM"/>
    <property type="match status" value="1"/>
</dbReference>
<name>A0A0G4KJL3_VERLO</name>
<protein>
    <recommendedName>
        <fullName evidence="4">cyclin-dependent kinase</fullName>
        <ecNumber evidence="4">2.7.11.22</ecNumber>
    </recommendedName>
</protein>
<proteinExistence type="inferred from homology"/>
<keyword evidence="13" id="KW-1133">Transmembrane helix</keyword>
<evidence type="ECO:0000256" key="8">
    <source>
        <dbReference type="ARBA" id="ARBA00022741"/>
    </source>
</evidence>
<dbReference type="InterPro" id="IPR007653">
    <property type="entry name" value="SPC3"/>
</dbReference>
<keyword evidence="9" id="KW-0418">Kinase</keyword>
<evidence type="ECO:0000256" key="18">
    <source>
        <dbReference type="RuleBase" id="RU000304"/>
    </source>
</evidence>
<dbReference type="InterPro" id="IPR011009">
    <property type="entry name" value="Kinase-like_dom_sf"/>
</dbReference>
<comment type="similarity">
    <text evidence="2">Belongs to the protein kinase superfamily. CMGC Ser/Thr protein kinase family. CDC2/CDKX subfamily.</text>
</comment>
<dbReference type="PANTHER" id="PTHR24056:SF546">
    <property type="entry name" value="CYCLIN-DEPENDENT KINASE 12"/>
    <property type="match status" value="1"/>
</dbReference>
<comment type="catalytic activity">
    <reaction evidence="15">
        <text>L-threonyl-[protein] + ATP = O-phospho-L-threonyl-[protein] + ADP + H(+)</text>
        <dbReference type="Rhea" id="RHEA:46608"/>
        <dbReference type="Rhea" id="RHEA-COMP:11060"/>
        <dbReference type="Rhea" id="RHEA-COMP:11605"/>
        <dbReference type="ChEBI" id="CHEBI:15378"/>
        <dbReference type="ChEBI" id="CHEBI:30013"/>
        <dbReference type="ChEBI" id="CHEBI:30616"/>
        <dbReference type="ChEBI" id="CHEBI:61977"/>
        <dbReference type="ChEBI" id="CHEBI:456216"/>
        <dbReference type="EC" id="2.7.11.22"/>
    </reaction>
</comment>
<comment type="subcellular location">
    <subcellularLocation>
        <location evidence="1">Endoplasmic reticulum membrane</location>
        <topology evidence="1">Single-pass type II membrane protein</topology>
    </subcellularLocation>
</comment>
<dbReference type="InterPro" id="IPR050108">
    <property type="entry name" value="CDK"/>
</dbReference>
<evidence type="ECO:0000256" key="3">
    <source>
        <dbReference type="ARBA" id="ARBA00009289"/>
    </source>
</evidence>
<evidence type="ECO:0000256" key="11">
    <source>
        <dbReference type="ARBA" id="ARBA00022840"/>
    </source>
</evidence>
<evidence type="ECO:0000256" key="2">
    <source>
        <dbReference type="ARBA" id="ARBA00006485"/>
    </source>
</evidence>
<dbReference type="AlphaFoldDB" id="A0A0G4KJL3"/>
<evidence type="ECO:0000259" key="19">
    <source>
        <dbReference type="PROSITE" id="PS50011"/>
    </source>
</evidence>
<evidence type="ECO:0000256" key="17">
    <source>
        <dbReference type="PROSITE-ProRule" id="PRU10141"/>
    </source>
</evidence>
<dbReference type="EC" id="2.7.11.22" evidence="4"/>
<evidence type="ECO:0000256" key="9">
    <source>
        <dbReference type="ARBA" id="ARBA00022777"/>
    </source>
</evidence>
<keyword evidence="10" id="KW-0256">Endoplasmic reticulum</keyword>
<evidence type="ECO:0000313" key="21">
    <source>
        <dbReference type="Proteomes" id="UP000045706"/>
    </source>
</evidence>
<evidence type="ECO:0000313" key="20">
    <source>
        <dbReference type="EMBL" id="CRK01568.1"/>
    </source>
</evidence>
<keyword evidence="8 17" id="KW-0547">Nucleotide-binding</keyword>
<evidence type="ECO:0000256" key="5">
    <source>
        <dbReference type="ARBA" id="ARBA00022527"/>
    </source>
</evidence>
<dbReference type="GO" id="GO:0005524">
    <property type="term" value="F:ATP binding"/>
    <property type="evidence" value="ECO:0007669"/>
    <property type="project" value="UniProtKB-UniRule"/>
</dbReference>
<dbReference type="GO" id="GO:0005787">
    <property type="term" value="C:signal peptidase complex"/>
    <property type="evidence" value="ECO:0007669"/>
    <property type="project" value="InterPro"/>
</dbReference>
<dbReference type="FunFam" id="3.30.200.20:FF:000270">
    <property type="entry name" value="Serine/threonine-protein kinase bur1"/>
    <property type="match status" value="1"/>
</dbReference>
<keyword evidence="7" id="KW-0812">Transmembrane</keyword>
<dbReference type="Gene3D" id="1.10.510.10">
    <property type="entry name" value="Transferase(Phosphotransferase) domain 1"/>
    <property type="match status" value="1"/>
</dbReference>
<evidence type="ECO:0000256" key="10">
    <source>
        <dbReference type="ARBA" id="ARBA00022824"/>
    </source>
</evidence>
<dbReference type="GO" id="GO:0006465">
    <property type="term" value="P:signal peptide processing"/>
    <property type="evidence" value="ECO:0007669"/>
    <property type="project" value="InterPro"/>
</dbReference>
<dbReference type="Gene3D" id="3.30.200.20">
    <property type="entry name" value="Phosphorylase Kinase, domain 1"/>
    <property type="match status" value="1"/>
</dbReference>
<keyword evidence="12" id="KW-0735">Signal-anchor</keyword>
<comment type="similarity">
    <text evidence="3">Belongs to the SPCS3 family.</text>
</comment>
<sequence>MKRLKPRLSLPPDLVKSDSVYFRKPGNESVVGSGTYGKVFKGLHCYTKDLVALKKIRMEGEKDGFPVTAVREIKLLQSLRHPNVVELKEVMVEKNDCFMVFEYLSHDLTGLLNHPSFKLDAAQKKHLARQVFEGLDYLHVRGVLHRDLKAANILVSSDGILKLADFGLARFYAKRHQLDYTNRTDSLQVVKGRPHYYSSKKEEYAIIKFSLEADLSDLFTWNTKQVFVYVTAEWPSATGGANATNEAVIWDQIITSPSADHLANLGPVSMRKLRASAAGKSIDPSRGKLKLKNQKPKYQITHPSGKLAEADNVQLRLHYNVQPWVGLLTWNQDADLGVWKALRGGTSKFFTLPAIKAKTKAK</sequence>
<dbReference type="InterPro" id="IPR017441">
    <property type="entry name" value="Protein_kinase_ATP_BS"/>
</dbReference>
<comment type="catalytic activity">
    <reaction evidence="16">
        <text>L-seryl-[protein] + ATP = O-phospho-L-seryl-[protein] + ADP + H(+)</text>
        <dbReference type="Rhea" id="RHEA:17989"/>
        <dbReference type="Rhea" id="RHEA-COMP:9863"/>
        <dbReference type="Rhea" id="RHEA-COMP:11604"/>
        <dbReference type="ChEBI" id="CHEBI:15378"/>
        <dbReference type="ChEBI" id="CHEBI:29999"/>
        <dbReference type="ChEBI" id="CHEBI:30616"/>
        <dbReference type="ChEBI" id="CHEBI:83421"/>
        <dbReference type="ChEBI" id="CHEBI:456216"/>
        <dbReference type="EC" id="2.7.11.22"/>
    </reaction>
</comment>
<dbReference type="GO" id="GO:0008024">
    <property type="term" value="C:cyclin/CDK positive transcription elongation factor complex"/>
    <property type="evidence" value="ECO:0007669"/>
    <property type="project" value="TreeGrafter"/>
</dbReference>
<reference evidence="21" key="1">
    <citation type="submission" date="2015-05" db="EMBL/GenBank/DDBJ databases">
        <authorList>
            <person name="Fogelqvist Johan"/>
        </authorList>
    </citation>
    <scope>NUCLEOTIDE SEQUENCE [LARGE SCALE GENOMIC DNA]</scope>
</reference>
<dbReference type="GO" id="GO:0008353">
    <property type="term" value="F:RNA polymerase II CTD heptapeptide repeat kinase activity"/>
    <property type="evidence" value="ECO:0007669"/>
    <property type="project" value="TreeGrafter"/>
</dbReference>
<dbReference type="SMART" id="SM00220">
    <property type="entry name" value="S_TKc"/>
    <property type="match status" value="1"/>
</dbReference>
<dbReference type="EMBL" id="CVQI01000780">
    <property type="protein sequence ID" value="CRK01568.1"/>
    <property type="molecule type" value="Genomic_DNA"/>
</dbReference>
<evidence type="ECO:0000256" key="15">
    <source>
        <dbReference type="ARBA" id="ARBA00047811"/>
    </source>
</evidence>
<dbReference type="Pfam" id="PF00069">
    <property type="entry name" value="Pkinase"/>
    <property type="match status" value="1"/>
</dbReference>
<dbReference type="Proteomes" id="UP000045706">
    <property type="component" value="Unassembled WGS sequence"/>
</dbReference>
<dbReference type="PANTHER" id="PTHR24056">
    <property type="entry name" value="CELL DIVISION PROTEIN KINASE"/>
    <property type="match status" value="1"/>
</dbReference>
<evidence type="ECO:0000256" key="6">
    <source>
        <dbReference type="ARBA" id="ARBA00022679"/>
    </source>
</evidence>
<dbReference type="GO" id="GO:0032968">
    <property type="term" value="P:positive regulation of transcription elongation by RNA polymerase II"/>
    <property type="evidence" value="ECO:0007669"/>
    <property type="project" value="TreeGrafter"/>
</dbReference>
<dbReference type="GO" id="GO:0030332">
    <property type="term" value="F:cyclin binding"/>
    <property type="evidence" value="ECO:0007669"/>
    <property type="project" value="TreeGrafter"/>
</dbReference>
<evidence type="ECO:0000256" key="16">
    <source>
        <dbReference type="ARBA" id="ARBA00048367"/>
    </source>
</evidence>
<evidence type="ECO:0000256" key="14">
    <source>
        <dbReference type="ARBA" id="ARBA00023136"/>
    </source>
</evidence>
<keyword evidence="14" id="KW-0472">Membrane</keyword>
<evidence type="ECO:0000256" key="12">
    <source>
        <dbReference type="ARBA" id="ARBA00022968"/>
    </source>
</evidence>
<dbReference type="GO" id="GO:0004693">
    <property type="term" value="F:cyclin-dependent protein serine/threonine kinase activity"/>
    <property type="evidence" value="ECO:0007669"/>
    <property type="project" value="UniProtKB-EC"/>
</dbReference>